<dbReference type="Gene3D" id="2.170.300.10">
    <property type="entry name" value="Tie2 ligand-binding domain superfamily"/>
    <property type="match status" value="1"/>
</dbReference>
<dbReference type="InterPro" id="IPR000742">
    <property type="entry name" value="EGF"/>
</dbReference>
<keyword evidence="2" id="KW-0677">Repeat</keyword>
<feature type="signal peptide" evidence="5">
    <location>
        <begin position="1"/>
        <end position="24"/>
    </location>
</feature>
<dbReference type="VEuPathDB" id="GiardiaDB:DHA2_150227"/>
<dbReference type="SUPFAM" id="SSF57196">
    <property type="entry name" value="EGF/Laminin"/>
    <property type="match status" value="3"/>
</dbReference>
<keyword evidence="3 4" id="KW-1015">Disulfide bond</keyword>
<proteinExistence type="predicted"/>
<evidence type="ECO:0000256" key="1">
    <source>
        <dbReference type="ARBA" id="ARBA00022536"/>
    </source>
</evidence>
<accession>V6THB4</accession>
<dbReference type="VEuPathDB" id="GiardiaDB:GL50581_3575"/>
<dbReference type="AlphaFoldDB" id="V6THB4"/>
<reference evidence="8" key="1">
    <citation type="submission" date="2012-02" db="EMBL/GenBank/DDBJ databases">
        <title>Genome sequencing of Giardia lamblia Genotypes A2 and B isolates (DH and GS) and comparative analysis with the genomes of Genotypes A1 and E (WB and Pig).</title>
        <authorList>
            <person name="Adam R."/>
            <person name="Dahlstrom E."/>
            <person name="Martens C."/>
            <person name="Bruno D."/>
            <person name="Barbian K."/>
            <person name="Porcella S.F."/>
            <person name="Nash T."/>
        </authorList>
    </citation>
    <scope>NUCLEOTIDE SEQUENCE</scope>
    <source>
        <strain evidence="8">DH</strain>
    </source>
</reference>
<evidence type="ECO:0000259" key="6">
    <source>
        <dbReference type="PROSITE" id="PS50026"/>
    </source>
</evidence>
<dbReference type="Proteomes" id="UP000018320">
    <property type="component" value="Unassembled WGS sequence"/>
</dbReference>
<evidence type="ECO:0000256" key="5">
    <source>
        <dbReference type="SAM" id="SignalP"/>
    </source>
</evidence>
<reference evidence="7 8" key="2">
    <citation type="journal article" date="2013" name="Genome Biol. Evol.">
        <title>Genome sequencing of Giardia lamblia genotypes A2 and B isolates (DH and GS) and comparative analysis with the genomes of genotypes A1 and E (WB and Pig).</title>
        <authorList>
            <person name="Adam R.D."/>
            <person name="Dahlstrom E.W."/>
            <person name="Martens C.A."/>
            <person name="Bruno D.P."/>
            <person name="Barbian K.D."/>
            <person name="Ricklefs S.M."/>
            <person name="Hernandez M.M."/>
            <person name="Narla N.P."/>
            <person name="Patel R.B."/>
            <person name="Porcella S.F."/>
            <person name="Nash T.E."/>
        </authorList>
    </citation>
    <scope>NUCLEOTIDE SEQUENCE [LARGE SCALE GENOMIC DNA]</scope>
    <source>
        <strain evidence="7 8">DH</strain>
    </source>
</reference>
<keyword evidence="5" id="KW-0732">Signal</keyword>
<dbReference type="VEuPathDB" id="GiardiaDB:QR46_0039"/>
<dbReference type="EMBL" id="AHGT01000017">
    <property type="protein sequence ID" value="ESU38069.1"/>
    <property type="molecule type" value="Genomic_DNA"/>
</dbReference>
<gene>
    <name evidence="7" type="ORF">DHA2_150227</name>
</gene>
<dbReference type="InterPro" id="IPR013111">
    <property type="entry name" value="EGF_extracell"/>
</dbReference>
<protein>
    <submittedName>
        <fullName evidence="7">High cysteine membrane EGF-like protein</fullName>
    </submittedName>
</protein>
<dbReference type="Pfam" id="PF23106">
    <property type="entry name" value="EGF_Teneurin"/>
    <property type="match status" value="2"/>
</dbReference>
<organism evidence="7 8">
    <name type="scientific">Giardia intestinalis</name>
    <name type="common">Giardia lamblia</name>
    <dbReference type="NCBI Taxonomy" id="5741"/>
    <lineage>
        <taxon>Eukaryota</taxon>
        <taxon>Metamonada</taxon>
        <taxon>Diplomonadida</taxon>
        <taxon>Hexamitidae</taxon>
        <taxon>Giardiinae</taxon>
        <taxon>Giardia</taxon>
    </lineage>
</organism>
<dbReference type="VEuPathDB" id="GiardiaDB:GL50803_0016477"/>
<dbReference type="Gene3D" id="2.10.25.10">
    <property type="entry name" value="Laminin"/>
    <property type="match status" value="4"/>
</dbReference>
<dbReference type="InterPro" id="IPR051216">
    <property type="entry name" value="Teneurin"/>
</dbReference>
<dbReference type="PROSITE" id="PS50026">
    <property type="entry name" value="EGF_3"/>
    <property type="match status" value="1"/>
</dbReference>
<evidence type="ECO:0000256" key="3">
    <source>
        <dbReference type="ARBA" id="ARBA00023157"/>
    </source>
</evidence>
<sequence>MVCAVHPAVQRKMLLIGFITVVSALVCPEGRVAVGENCYPEDCVFSGTVCSGRGDCIGSKCHCDRGYALSEQGCQPEDCVNRATRYYCGRHGACSVTAPFTCTCEDGYTAMGHSCVPPDCISDGKVCSGNGVCIYGLDDEPYCQCLESYAGKLCEECSAKSTLIGAHCIPNECVSDIMGEPTACGGHGICIPATKATKAFCLCLPKMKNIGNACIPKTCLSGEEGNYTVCMGHGTCKRKGCVCDEGYEGSLCQYEIQHCEEGYVSKGGECVNQLCISSSGDVCSGGGSCVVDHCVCDQGFALIGGTECTPLQCIVLGQVCPHGTCTNTDGIWSCTCNKAYVSHNGYCVPKSCITDYSPIGEPVLCSGHGTCDYLTGMCSCNYQYSGKHCDLCSTYSVATPTGECVPLTCVSDMQEDMPETCSSHGVCQRNKLSTNEYIDYCMCDDDYELLDTSKCVHRNCLNPMTTMVECTNHGQCFDGKCVCDSGYLGQYCEDYKCPEGELYASTACYPRQCVSEYNDGQRRVCGGHGHCVEGTGGFECECNHNAVMLDGVCTAVTCVTNSDNGVVCSGNGVCRDNRCLCDPGFRGGYCERAA</sequence>
<feature type="chain" id="PRO_5004753302" evidence="5">
    <location>
        <begin position="25"/>
        <end position="594"/>
    </location>
</feature>
<feature type="disulfide bond" evidence="4">
    <location>
        <begin position="145"/>
        <end position="154"/>
    </location>
</feature>
<name>V6THB4_GIAIN</name>
<comment type="caution">
    <text evidence="7">The sequence shown here is derived from an EMBL/GenBank/DDBJ whole genome shotgun (WGS) entry which is preliminary data.</text>
</comment>
<dbReference type="SMART" id="SM00181">
    <property type="entry name" value="EGF"/>
    <property type="match status" value="12"/>
</dbReference>
<dbReference type="PROSITE" id="PS01186">
    <property type="entry name" value="EGF_2"/>
    <property type="match status" value="3"/>
</dbReference>
<keyword evidence="1 4" id="KW-0245">EGF-like domain</keyword>
<evidence type="ECO:0000256" key="2">
    <source>
        <dbReference type="ARBA" id="ARBA00022737"/>
    </source>
</evidence>
<evidence type="ECO:0000313" key="8">
    <source>
        <dbReference type="Proteomes" id="UP000018320"/>
    </source>
</evidence>
<dbReference type="PANTHER" id="PTHR11219:SF69">
    <property type="entry name" value="TENEURIN-A"/>
    <property type="match status" value="1"/>
</dbReference>
<dbReference type="PANTHER" id="PTHR11219">
    <property type="entry name" value="TENEURIN AND N-ACETYLGLUCOSAMINE-1-PHOSPHODIESTER ALPHA-N-ACETYLGLUCOSAMINIDASE"/>
    <property type="match status" value="1"/>
</dbReference>
<evidence type="ECO:0000256" key="4">
    <source>
        <dbReference type="PROSITE-ProRule" id="PRU00076"/>
    </source>
</evidence>
<evidence type="ECO:0000313" key="7">
    <source>
        <dbReference type="EMBL" id="ESU38069.1"/>
    </source>
</evidence>
<dbReference type="Pfam" id="PF07974">
    <property type="entry name" value="EGF_2"/>
    <property type="match status" value="1"/>
</dbReference>
<comment type="caution">
    <text evidence="4">Lacks conserved residue(s) required for the propagation of feature annotation.</text>
</comment>
<dbReference type="PROSITE" id="PS00022">
    <property type="entry name" value="EGF_1"/>
    <property type="match status" value="4"/>
</dbReference>
<feature type="domain" description="EGF-like" evidence="6">
    <location>
        <begin position="116"/>
        <end position="155"/>
    </location>
</feature>